<comment type="caution">
    <text evidence="3">The sequence shown here is derived from an EMBL/GenBank/DDBJ whole genome shotgun (WGS) entry which is preliminary data.</text>
</comment>
<keyword evidence="1" id="KW-0175">Coiled coil</keyword>
<feature type="compositionally biased region" description="Basic and acidic residues" evidence="2">
    <location>
        <begin position="176"/>
        <end position="188"/>
    </location>
</feature>
<evidence type="ECO:0000256" key="2">
    <source>
        <dbReference type="SAM" id="MobiDB-lite"/>
    </source>
</evidence>
<organism evidence="3 4">
    <name type="scientific">Polysphondylium violaceum</name>
    <dbReference type="NCBI Taxonomy" id="133409"/>
    <lineage>
        <taxon>Eukaryota</taxon>
        <taxon>Amoebozoa</taxon>
        <taxon>Evosea</taxon>
        <taxon>Eumycetozoa</taxon>
        <taxon>Dictyostelia</taxon>
        <taxon>Dictyosteliales</taxon>
        <taxon>Dictyosteliaceae</taxon>
        <taxon>Polysphondylium</taxon>
    </lineage>
</organism>
<evidence type="ECO:0000313" key="3">
    <source>
        <dbReference type="EMBL" id="KAF2075677.1"/>
    </source>
</evidence>
<feature type="coiled-coil region" evidence="1">
    <location>
        <begin position="30"/>
        <end position="72"/>
    </location>
</feature>
<dbReference type="AlphaFoldDB" id="A0A8J4V6B7"/>
<dbReference type="EMBL" id="AJWJ01000089">
    <property type="protein sequence ID" value="KAF2075677.1"/>
    <property type="molecule type" value="Genomic_DNA"/>
</dbReference>
<dbReference type="Proteomes" id="UP000695562">
    <property type="component" value="Unassembled WGS sequence"/>
</dbReference>
<evidence type="ECO:0000313" key="4">
    <source>
        <dbReference type="Proteomes" id="UP000695562"/>
    </source>
</evidence>
<accession>A0A8J4V6B7</accession>
<sequence>MIISNLKNAIQKRVPYLKFAATNFFKPMNLDKLLEERDKHDEQLHEALDQRNKEMQEEMKEMVNLVKGMVEKRNESDEKNAPLPSYEDQVEMLIDSGANKIMDEYRKDQRLNIGVDDIMNIATKKMELERKEFENRFNSTLKDTESITNLLQSFKPSQTLFQEFESKLEQSEQKIQKETQHLKQKLSEDQPTTPTADKSATIETDNQRTQKLVMIKQVIKEMNENPKTTPELRKMNDEVLSMLEQKSKLKDEIIDNLADVILNNKPPKQ</sequence>
<evidence type="ECO:0000256" key="1">
    <source>
        <dbReference type="SAM" id="Coils"/>
    </source>
</evidence>
<feature type="compositionally biased region" description="Polar residues" evidence="2">
    <location>
        <begin position="189"/>
        <end position="202"/>
    </location>
</feature>
<name>A0A8J4V6B7_9MYCE</name>
<feature type="region of interest" description="Disordered" evidence="2">
    <location>
        <begin position="176"/>
        <end position="202"/>
    </location>
</feature>
<keyword evidence="4" id="KW-1185">Reference proteome</keyword>
<protein>
    <submittedName>
        <fullName evidence="3">Uncharacterized protein</fullName>
    </submittedName>
</protein>
<reference evidence="3" key="1">
    <citation type="submission" date="2020-01" db="EMBL/GenBank/DDBJ databases">
        <title>Development of genomics and gene disruption for Polysphondylium violaceum indicates a role for the polyketide synthase stlB in stalk morphogenesis.</title>
        <authorList>
            <person name="Narita B."/>
            <person name="Kawabe Y."/>
            <person name="Kin K."/>
            <person name="Saito T."/>
            <person name="Gibbs R."/>
            <person name="Kuspa A."/>
            <person name="Muzny D."/>
            <person name="Queller D."/>
            <person name="Richards S."/>
            <person name="Strassman J."/>
            <person name="Sucgang R."/>
            <person name="Worley K."/>
            <person name="Schaap P."/>
        </authorList>
    </citation>
    <scope>NUCLEOTIDE SEQUENCE</scope>
    <source>
        <strain evidence="3">QSvi11</strain>
    </source>
</reference>
<gene>
    <name evidence="3" type="ORF">CYY_002990</name>
</gene>
<proteinExistence type="predicted"/>